<name>A0A0V0HCW7_SOLCH</name>
<dbReference type="AlphaFoldDB" id="A0A0V0HCW7"/>
<sequence length="61" mass="7129">MIKLYKCNYIHLCNFNCRKFTMKLLLLPTYHVYASENSLTYLIFSLCSHNFGPTSTIFTLG</sequence>
<evidence type="ECO:0000313" key="1">
    <source>
        <dbReference type="EMBL" id="JAP17291.1"/>
    </source>
</evidence>
<accession>A0A0V0HCW7</accession>
<reference evidence="1" key="1">
    <citation type="submission" date="2015-12" db="EMBL/GenBank/DDBJ databases">
        <title>Gene expression during late stages of embryo sac development: a critical building block for successful pollen-pistil interactions.</title>
        <authorList>
            <person name="Liu Y."/>
            <person name="Joly V."/>
            <person name="Sabar M."/>
            <person name="Matton D.P."/>
        </authorList>
    </citation>
    <scope>NUCLEOTIDE SEQUENCE</scope>
</reference>
<organism evidence="1">
    <name type="scientific">Solanum chacoense</name>
    <name type="common">Chaco potato</name>
    <dbReference type="NCBI Taxonomy" id="4108"/>
    <lineage>
        <taxon>Eukaryota</taxon>
        <taxon>Viridiplantae</taxon>
        <taxon>Streptophyta</taxon>
        <taxon>Embryophyta</taxon>
        <taxon>Tracheophyta</taxon>
        <taxon>Spermatophyta</taxon>
        <taxon>Magnoliopsida</taxon>
        <taxon>eudicotyledons</taxon>
        <taxon>Gunneridae</taxon>
        <taxon>Pentapetalae</taxon>
        <taxon>asterids</taxon>
        <taxon>lamiids</taxon>
        <taxon>Solanales</taxon>
        <taxon>Solanaceae</taxon>
        <taxon>Solanoideae</taxon>
        <taxon>Solaneae</taxon>
        <taxon>Solanum</taxon>
    </lineage>
</organism>
<proteinExistence type="predicted"/>
<dbReference type="EMBL" id="GEDG01022708">
    <property type="protein sequence ID" value="JAP17291.1"/>
    <property type="molecule type" value="Transcribed_RNA"/>
</dbReference>
<protein>
    <submittedName>
        <fullName evidence="1">Putative ovule protein</fullName>
    </submittedName>
</protein>